<gene>
    <name evidence="4" type="ORF">F3D71_26700</name>
</gene>
<dbReference type="GO" id="GO:0005524">
    <property type="term" value="F:ATP binding"/>
    <property type="evidence" value="ECO:0007669"/>
    <property type="project" value="UniProtKB-KW"/>
</dbReference>
<dbReference type="Proteomes" id="UP000323717">
    <property type="component" value="Unassembled WGS sequence"/>
</dbReference>
<evidence type="ECO:0000256" key="2">
    <source>
        <dbReference type="ARBA" id="ARBA00022840"/>
    </source>
</evidence>
<dbReference type="PROSITE" id="PS50893">
    <property type="entry name" value="ABC_TRANSPORTER_2"/>
    <property type="match status" value="1"/>
</dbReference>
<evidence type="ECO:0000256" key="1">
    <source>
        <dbReference type="ARBA" id="ARBA00022741"/>
    </source>
</evidence>
<dbReference type="InterPro" id="IPR039421">
    <property type="entry name" value="Type_1_exporter"/>
</dbReference>
<dbReference type="InterPro" id="IPR003439">
    <property type="entry name" value="ABC_transporter-like_ATP-bd"/>
</dbReference>
<keyword evidence="2 4" id="KW-0067">ATP-binding</keyword>
<dbReference type="SUPFAM" id="SSF52540">
    <property type="entry name" value="P-loop containing nucleoside triphosphate hydrolases"/>
    <property type="match status" value="1"/>
</dbReference>
<dbReference type="PANTHER" id="PTHR24221">
    <property type="entry name" value="ATP-BINDING CASSETTE SUB-FAMILY B"/>
    <property type="match status" value="1"/>
</dbReference>
<dbReference type="EMBL" id="VWLE01000641">
    <property type="protein sequence ID" value="KAA3937220.1"/>
    <property type="molecule type" value="Genomic_DNA"/>
</dbReference>
<reference evidence="4 5" key="1">
    <citation type="journal article" date="2019" name="Nat. Med.">
        <title>A library of human gut bacterial isolates paired with longitudinal multiomics data enables mechanistic microbiome research.</title>
        <authorList>
            <person name="Poyet M."/>
            <person name="Groussin M."/>
            <person name="Gibbons S.M."/>
            <person name="Avila-Pacheco J."/>
            <person name="Jiang X."/>
            <person name="Kearney S.M."/>
            <person name="Perrotta A.R."/>
            <person name="Berdy B."/>
            <person name="Zhao S."/>
            <person name="Lieberman T.D."/>
            <person name="Swanson P.K."/>
            <person name="Smith M."/>
            <person name="Roesemann S."/>
            <person name="Alexander J.E."/>
            <person name="Rich S.A."/>
            <person name="Livny J."/>
            <person name="Vlamakis H."/>
            <person name="Clish C."/>
            <person name="Bullock K."/>
            <person name="Deik A."/>
            <person name="Scott J."/>
            <person name="Pierce K.A."/>
            <person name="Xavier R.J."/>
            <person name="Alm E.J."/>
        </authorList>
    </citation>
    <scope>NUCLEOTIDE SEQUENCE [LARGE SCALE GENOMIC DNA]</scope>
    <source>
        <strain evidence="4 5">BIOML-A163</strain>
    </source>
</reference>
<proteinExistence type="predicted"/>
<organism evidence="4 5">
    <name type="scientific">Bacteroides ovatus</name>
    <dbReference type="NCBI Taxonomy" id="28116"/>
    <lineage>
        <taxon>Bacteria</taxon>
        <taxon>Pseudomonadati</taxon>
        <taxon>Bacteroidota</taxon>
        <taxon>Bacteroidia</taxon>
        <taxon>Bacteroidales</taxon>
        <taxon>Bacteroidaceae</taxon>
        <taxon>Bacteroides</taxon>
    </lineage>
</organism>
<evidence type="ECO:0000259" key="3">
    <source>
        <dbReference type="PROSITE" id="PS50893"/>
    </source>
</evidence>
<dbReference type="GO" id="GO:0016887">
    <property type="term" value="F:ATP hydrolysis activity"/>
    <property type="evidence" value="ECO:0007669"/>
    <property type="project" value="InterPro"/>
</dbReference>
<evidence type="ECO:0000313" key="5">
    <source>
        <dbReference type="Proteomes" id="UP000323717"/>
    </source>
</evidence>
<dbReference type="FunFam" id="3.40.50.300:FF:002695">
    <property type="entry name" value="ABC multidrug transporter, putative"/>
    <property type="match status" value="1"/>
</dbReference>
<dbReference type="Gene3D" id="3.40.50.300">
    <property type="entry name" value="P-loop containing nucleotide triphosphate hydrolases"/>
    <property type="match status" value="1"/>
</dbReference>
<dbReference type="AlphaFoldDB" id="A0A5M5BUG6"/>
<dbReference type="PANTHER" id="PTHR24221:SF654">
    <property type="entry name" value="ATP-BINDING CASSETTE SUB-FAMILY B MEMBER 6"/>
    <property type="match status" value="1"/>
</dbReference>
<evidence type="ECO:0000313" key="4">
    <source>
        <dbReference type="EMBL" id="KAA3937220.1"/>
    </source>
</evidence>
<dbReference type="PROSITE" id="PS00211">
    <property type="entry name" value="ABC_TRANSPORTER_1"/>
    <property type="match status" value="1"/>
</dbReference>
<feature type="domain" description="ABC transporter" evidence="3">
    <location>
        <begin position="3"/>
        <end position="170"/>
    </location>
</feature>
<protein>
    <submittedName>
        <fullName evidence="4">ATP-binding cassette domain-containing protein</fullName>
    </submittedName>
</protein>
<name>A0A5M5BUG6_BACOV</name>
<sequence>RDVRIADLRSLIGNVNQEAILFNDTFFNNIAFGVENATMEQVVEAAKIANAHDFIMEKPEGYNMNIGDRGGKLSGGQRQRISIARAILKNPPILILDEATSALDTESERLVQEALERLMKTRTTIAIAHRLSTIKNADEICVLYEGEIVERGKHEELIELNGYYKRLHDMQQL</sequence>
<dbReference type="GO" id="GO:0034040">
    <property type="term" value="F:ATPase-coupled lipid transmembrane transporter activity"/>
    <property type="evidence" value="ECO:0007669"/>
    <property type="project" value="TreeGrafter"/>
</dbReference>
<comment type="caution">
    <text evidence="4">The sequence shown here is derived from an EMBL/GenBank/DDBJ whole genome shotgun (WGS) entry which is preliminary data.</text>
</comment>
<dbReference type="InterPro" id="IPR017871">
    <property type="entry name" value="ABC_transporter-like_CS"/>
</dbReference>
<dbReference type="Pfam" id="PF00005">
    <property type="entry name" value="ABC_tran"/>
    <property type="match status" value="1"/>
</dbReference>
<dbReference type="InterPro" id="IPR027417">
    <property type="entry name" value="P-loop_NTPase"/>
</dbReference>
<feature type="non-terminal residue" evidence="4">
    <location>
        <position position="1"/>
    </location>
</feature>
<keyword evidence="1" id="KW-0547">Nucleotide-binding</keyword>
<accession>A0A5M5BUG6</accession>